<feature type="region of interest" description="Disordered" evidence="1">
    <location>
        <begin position="175"/>
        <end position="221"/>
    </location>
</feature>
<protein>
    <submittedName>
        <fullName evidence="2">Uncharacterized protein</fullName>
    </submittedName>
</protein>
<comment type="caution">
    <text evidence="2">The sequence shown here is derived from an EMBL/GenBank/DDBJ whole genome shotgun (WGS) entry which is preliminary data.</text>
</comment>
<evidence type="ECO:0000256" key="1">
    <source>
        <dbReference type="SAM" id="MobiDB-lite"/>
    </source>
</evidence>
<dbReference type="EMBL" id="CAXKWB010000012">
    <property type="protein sequence ID" value="CAL4058629.1"/>
    <property type="molecule type" value="Genomic_DNA"/>
</dbReference>
<evidence type="ECO:0000313" key="2">
    <source>
        <dbReference type="EMBL" id="CAL4058629.1"/>
    </source>
</evidence>
<sequence>SLQTGALPPSHEEWILMPTCWAFNFLSMHCNVPICYKQHQCCICGVTSHGLMTCPRRGFYKKLGPNQQTGLPAVRVPRQMVQPAPLTSSGVQSTGIPPTRVPVASSGVKYTGIPPMRVPVVSSGVQSTGIPPTGVPVASIPPFNFLPSSVPPPMSAVQPYTGGPYVRIPPQGRVPGLSFPTPSQTNLAAPPLDTRIPPPYLPRTAPPPPPPLTYLPRTVPPPPTYLPRTVPPPPTYLPRPDPPPPTYLPRQDLGLASMSQNTEIGVSGFSFTTPMQSNLAAPPINTRFPTPDTRIPPPCLLTNVPPPTTTYVPRQELALASTSQHIETERTNWHQDLDISAKVNKAKEIISKFVSTKNAKELGKPYSRIPSRMNRSRKSRSKSPSRRYRQSRSRSRSRTVSKSPGRRYIRSRNRSRTVSKSPGRRNRLSRSKSRTRSRTNSKSPDRILCKEFSAVEACQLLMGFCNKIGFLGPSLKAALEKTQKYGNDSYMILESLSNIECQELLVIIADKFKSLREEAHDRTLQANYTQASIANAYLIESIKLHLKMSEMGLSNTSNA</sequence>
<accession>A0AAV2PJG6</accession>
<feature type="region of interest" description="Disordered" evidence="1">
    <location>
        <begin position="361"/>
        <end position="443"/>
    </location>
</feature>
<dbReference type="Proteomes" id="UP001497623">
    <property type="component" value="Unassembled WGS sequence"/>
</dbReference>
<organism evidence="2 3">
    <name type="scientific">Meganyctiphanes norvegica</name>
    <name type="common">Northern krill</name>
    <name type="synonym">Thysanopoda norvegica</name>
    <dbReference type="NCBI Taxonomy" id="48144"/>
    <lineage>
        <taxon>Eukaryota</taxon>
        <taxon>Metazoa</taxon>
        <taxon>Ecdysozoa</taxon>
        <taxon>Arthropoda</taxon>
        <taxon>Crustacea</taxon>
        <taxon>Multicrustacea</taxon>
        <taxon>Malacostraca</taxon>
        <taxon>Eumalacostraca</taxon>
        <taxon>Eucarida</taxon>
        <taxon>Euphausiacea</taxon>
        <taxon>Euphausiidae</taxon>
        <taxon>Meganyctiphanes</taxon>
    </lineage>
</organism>
<keyword evidence="3" id="KW-1185">Reference proteome</keyword>
<dbReference type="PRINTS" id="PR01217">
    <property type="entry name" value="PRICHEXTENSN"/>
</dbReference>
<proteinExistence type="predicted"/>
<name>A0AAV2PJG6_MEGNR</name>
<feature type="compositionally biased region" description="Pro residues" evidence="1">
    <location>
        <begin position="196"/>
        <end position="221"/>
    </location>
</feature>
<reference evidence="2 3" key="1">
    <citation type="submission" date="2024-05" db="EMBL/GenBank/DDBJ databases">
        <authorList>
            <person name="Wallberg A."/>
        </authorList>
    </citation>
    <scope>NUCLEOTIDE SEQUENCE [LARGE SCALE GENOMIC DNA]</scope>
</reference>
<evidence type="ECO:0000313" key="3">
    <source>
        <dbReference type="Proteomes" id="UP001497623"/>
    </source>
</evidence>
<gene>
    <name evidence="2" type="ORF">MNOR_LOCUS73</name>
</gene>
<dbReference type="AlphaFoldDB" id="A0AAV2PJG6"/>
<feature type="non-terminal residue" evidence="2">
    <location>
        <position position="1"/>
    </location>
</feature>
<feature type="compositionally biased region" description="Basic residues" evidence="1">
    <location>
        <begin position="374"/>
        <end position="439"/>
    </location>
</feature>